<comment type="caution">
    <text evidence="1">The sequence shown here is derived from an EMBL/GenBank/DDBJ whole genome shotgun (WGS) entry which is preliminary data.</text>
</comment>
<dbReference type="RefSeq" id="WP_253739728.1">
    <property type="nucleotide sequence ID" value="NZ_BAABKA010000044.1"/>
</dbReference>
<gene>
    <name evidence="1" type="ORF">HD597_000284</name>
</gene>
<dbReference type="Proteomes" id="UP001139648">
    <property type="component" value="Unassembled WGS sequence"/>
</dbReference>
<dbReference type="SUPFAM" id="SSF55846">
    <property type="entry name" value="N-acetylmuramoyl-L-alanine amidase-like"/>
    <property type="match status" value="1"/>
</dbReference>
<sequence length="53" mass="5577">MNAPTEAAKESIRALYDEACAKAGHTLSKRGHSQVGDTDCPGTTLLAWVESGM</sequence>
<protein>
    <submittedName>
        <fullName evidence="1">Uncharacterized protein</fullName>
    </submittedName>
</protein>
<dbReference type="InterPro" id="IPR036505">
    <property type="entry name" value="Amidase/PGRP_sf"/>
</dbReference>
<evidence type="ECO:0000313" key="1">
    <source>
        <dbReference type="EMBL" id="MCP2353264.1"/>
    </source>
</evidence>
<name>A0A9X2G631_9ACTN</name>
<dbReference type="GO" id="GO:0008745">
    <property type="term" value="F:N-acetylmuramoyl-L-alanine amidase activity"/>
    <property type="evidence" value="ECO:0007669"/>
    <property type="project" value="InterPro"/>
</dbReference>
<proteinExistence type="predicted"/>
<dbReference type="GO" id="GO:0009253">
    <property type="term" value="P:peptidoglycan catabolic process"/>
    <property type="evidence" value="ECO:0007669"/>
    <property type="project" value="InterPro"/>
</dbReference>
<dbReference type="Gene3D" id="3.40.80.10">
    <property type="entry name" value="Peptidoglycan recognition protein-like"/>
    <property type="match status" value="1"/>
</dbReference>
<reference evidence="1" key="1">
    <citation type="submission" date="2022-06" db="EMBL/GenBank/DDBJ databases">
        <title>Sequencing the genomes of 1000 actinobacteria strains.</title>
        <authorList>
            <person name="Klenk H.-P."/>
        </authorList>
    </citation>
    <scope>NUCLEOTIDE SEQUENCE</scope>
    <source>
        <strain evidence="1">DSM 46694</strain>
    </source>
</reference>
<accession>A0A9X2G631</accession>
<organism evidence="1 2">
    <name type="scientific">Nonomuraea thailandensis</name>
    <dbReference type="NCBI Taxonomy" id="1188745"/>
    <lineage>
        <taxon>Bacteria</taxon>
        <taxon>Bacillati</taxon>
        <taxon>Actinomycetota</taxon>
        <taxon>Actinomycetes</taxon>
        <taxon>Streptosporangiales</taxon>
        <taxon>Streptosporangiaceae</taxon>
        <taxon>Nonomuraea</taxon>
    </lineage>
</organism>
<dbReference type="AlphaFoldDB" id="A0A9X2G631"/>
<evidence type="ECO:0000313" key="2">
    <source>
        <dbReference type="Proteomes" id="UP001139648"/>
    </source>
</evidence>
<dbReference type="EMBL" id="JAMZEB010000001">
    <property type="protein sequence ID" value="MCP2353264.1"/>
    <property type="molecule type" value="Genomic_DNA"/>
</dbReference>
<keyword evidence="2" id="KW-1185">Reference proteome</keyword>